<dbReference type="InParanoid" id="A0A166MNR9"/>
<accession>A0A166MNR9</accession>
<evidence type="ECO:0000313" key="3">
    <source>
        <dbReference type="Proteomes" id="UP000077266"/>
    </source>
</evidence>
<feature type="non-terminal residue" evidence="2">
    <location>
        <position position="433"/>
    </location>
</feature>
<gene>
    <name evidence="2" type="ORF">EXIGLDRAFT_55437</name>
</gene>
<keyword evidence="3" id="KW-1185">Reference proteome</keyword>
<feature type="compositionally biased region" description="Polar residues" evidence="1">
    <location>
        <begin position="9"/>
        <end position="20"/>
    </location>
</feature>
<dbReference type="AlphaFoldDB" id="A0A166MNR9"/>
<protein>
    <submittedName>
        <fullName evidence="2">Uncharacterized protein</fullName>
    </submittedName>
</protein>
<evidence type="ECO:0000256" key="1">
    <source>
        <dbReference type="SAM" id="MobiDB-lite"/>
    </source>
</evidence>
<feature type="region of interest" description="Disordered" evidence="1">
    <location>
        <begin position="1"/>
        <end position="31"/>
    </location>
</feature>
<dbReference type="Proteomes" id="UP000077266">
    <property type="component" value="Unassembled WGS sequence"/>
</dbReference>
<proteinExistence type="predicted"/>
<reference evidence="2 3" key="1">
    <citation type="journal article" date="2016" name="Mol. Biol. Evol.">
        <title>Comparative Genomics of Early-Diverging Mushroom-Forming Fungi Provides Insights into the Origins of Lignocellulose Decay Capabilities.</title>
        <authorList>
            <person name="Nagy L.G."/>
            <person name="Riley R."/>
            <person name="Tritt A."/>
            <person name="Adam C."/>
            <person name="Daum C."/>
            <person name="Floudas D."/>
            <person name="Sun H."/>
            <person name="Yadav J.S."/>
            <person name="Pangilinan J."/>
            <person name="Larsson K.H."/>
            <person name="Matsuura K."/>
            <person name="Barry K."/>
            <person name="Labutti K."/>
            <person name="Kuo R."/>
            <person name="Ohm R.A."/>
            <person name="Bhattacharya S.S."/>
            <person name="Shirouzu T."/>
            <person name="Yoshinaga Y."/>
            <person name="Martin F.M."/>
            <person name="Grigoriev I.V."/>
            <person name="Hibbett D.S."/>
        </authorList>
    </citation>
    <scope>NUCLEOTIDE SEQUENCE [LARGE SCALE GENOMIC DNA]</scope>
    <source>
        <strain evidence="2 3">HHB12029</strain>
    </source>
</reference>
<organism evidence="2 3">
    <name type="scientific">Exidia glandulosa HHB12029</name>
    <dbReference type="NCBI Taxonomy" id="1314781"/>
    <lineage>
        <taxon>Eukaryota</taxon>
        <taxon>Fungi</taxon>
        <taxon>Dikarya</taxon>
        <taxon>Basidiomycota</taxon>
        <taxon>Agaricomycotina</taxon>
        <taxon>Agaricomycetes</taxon>
        <taxon>Auriculariales</taxon>
        <taxon>Exidiaceae</taxon>
        <taxon>Exidia</taxon>
    </lineage>
</organism>
<sequence>MSDGDGAPTATSGLDSSDPSQPVYIPWPPREEPRVPLRFPSPHNNLALKGEIERGDKPFHLFDPVRQAIMDVNRLIRHPSVLRDVAEAIAVSPSSRMDDGHLDRSDVLRARLAANPDPDPPADRQTQYAVYSLSLQLADAPVLGPSRWHDIAQIVPRVESRPFYYLFEMRSHAEAVEHIPSVLYRHYRLRTIGAMVSVRYDDGEFMSLDALFGALETLLHEGDEVNIAVGSYVNAFIYHQLKIQTAWEREHAGVALEEQRERGIAQVKELEARLAERWPRILQYDAMIYGQLLYAYAVMRSPEDCLRHWHQLRQMNAVRPADLHRLLLSMPDLPSLRKEWEAFLTPAPALELSRLVRSFYPLHIARLGAVGEATRIVVADPERRDLRNVVDWVIRAQEYIYSGRMPLRDEVRDDGNLVRWRKLVYSGLDLDAC</sequence>
<name>A0A166MNR9_EXIGL</name>
<evidence type="ECO:0000313" key="2">
    <source>
        <dbReference type="EMBL" id="KZV78234.1"/>
    </source>
</evidence>
<dbReference type="EMBL" id="KV427028">
    <property type="protein sequence ID" value="KZV78234.1"/>
    <property type="molecule type" value="Genomic_DNA"/>
</dbReference>